<accession>A0ABY8TUI8</accession>
<dbReference type="SUPFAM" id="SSF49562">
    <property type="entry name" value="C2 domain (Calcium/lipid-binding domain, CaLB)"/>
    <property type="match status" value="2"/>
</dbReference>
<dbReference type="Pfam" id="PF03009">
    <property type="entry name" value="GDPD"/>
    <property type="match status" value="1"/>
</dbReference>
<dbReference type="SMART" id="SM00239">
    <property type="entry name" value="C2"/>
    <property type="match status" value="2"/>
</dbReference>
<evidence type="ECO:0000313" key="14">
    <source>
        <dbReference type="Proteomes" id="UP001244341"/>
    </source>
</evidence>
<dbReference type="PANTHER" id="PTHR10774">
    <property type="entry name" value="EXTENDED SYNAPTOTAGMIN-RELATED"/>
    <property type="match status" value="1"/>
</dbReference>
<dbReference type="InterPro" id="IPR031468">
    <property type="entry name" value="SMP_LBD"/>
</dbReference>
<dbReference type="EC" id="3.1.4.46" evidence="2"/>
<dbReference type="InterPro" id="IPR000008">
    <property type="entry name" value="C2_dom"/>
</dbReference>
<evidence type="ECO:0000256" key="2">
    <source>
        <dbReference type="ARBA" id="ARBA00012247"/>
    </source>
</evidence>
<proteinExistence type="predicted"/>
<evidence type="ECO:0000256" key="9">
    <source>
        <dbReference type="SAM" id="MobiDB-lite"/>
    </source>
</evidence>
<keyword evidence="6" id="KW-0446">Lipid-binding</keyword>
<evidence type="ECO:0000256" key="5">
    <source>
        <dbReference type="ARBA" id="ARBA00023055"/>
    </source>
</evidence>
<feature type="compositionally biased region" description="Low complexity" evidence="9">
    <location>
        <begin position="32"/>
        <end position="42"/>
    </location>
</feature>
<comment type="catalytic activity">
    <reaction evidence="8">
        <text>a sn-glycero-3-phosphodiester + H2O = an alcohol + sn-glycerol 3-phosphate + H(+)</text>
        <dbReference type="Rhea" id="RHEA:12969"/>
        <dbReference type="ChEBI" id="CHEBI:15377"/>
        <dbReference type="ChEBI" id="CHEBI:15378"/>
        <dbReference type="ChEBI" id="CHEBI:30879"/>
        <dbReference type="ChEBI" id="CHEBI:57597"/>
        <dbReference type="ChEBI" id="CHEBI:83408"/>
        <dbReference type="EC" id="3.1.4.46"/>
    </reaction>
</comment>
<evidence type="ECO:0000256" key="3">
    <source>
        <dbReference type="ARBA" id="ARBA00022448"/>
    </source>
</evidence>
<dbReference type="Pfam" id="PF25669">
    <property type="entry name" value="SMP_MUG190-like"/>
    <property type="match status" value="1"/>
</dbReference>
<evidence type="ECO:0000256" key="4">
    <source>
        <dbReference type="ARBA" id="ARBA00022798"/>
    </source>
</evidence>
<feature type="domain" description="C2" evidence="10">
    <location>
        <begin position="539"/>
        <end position="660"/>
    </location>
</feature>
<dbReference type="Gene3D" id="3.20.20.190">
    <property type="entry name" value="Phosphatidylinositol (PI) phosphodiesterase"/>
    <property type="match status" value="1"/>
</dbReference>
<keyword evidence="5" id="KW-0445">Lipid transport</keyword>
<evidence type="ECO:0000259" key="11">
    <source>
        <dbReference type="PROSITE" id="PS51704"/>
    </source>
</evidence>
<feature type="compositionally biased region" description="Low complexity" evidence="9">
    <location>
        <begin position="49"/>
        <end position="60"/>
    </location>
</feature>
<gene>
    <name evidence="13" type="ORF">OEZ85_006407</name>
</gene>
<dbReference type="InterPro" id="IPR017946">
    <property type="entry name" value="PLC-like_Pdiesterase_TIM-brl"/>
</dbReference>
<comment type="subcellular location">
    <subcellularLocation>
        <location evidence="1">Membrane</location>
    </subcellularLocation>
</comment>
<keyword evidence="3" id="KW-0813">Transport</keyword>
<dbReference type="InterPro" id="IPR030395">
    <property type="entry name" value="GP_PDE_dom"/>
</dbReference>
<feature type="domain" description="C2" evidence="10">
    <location>
        <begin position="374"/>
        <end position="513"/>
    </location>
</feature>
<feature type="region of interest" description="Disordered" evidence="9">
    <location>
        <begin position="670"/>
        <end position="689"/>
    </location>
</feature>
<dbReference type="Gene3D" id="2.60.40.150">
    <property type="entry name" value="C2 domain"/>
    <property type="match status" value="2"/>
</dbReference>
<keyword evidence="14" id="KW-1185">Reference proteome</keyword>
<organism evidence="13 14">
    <name type="scientific">Tetradesmus obliquus</name>
    <name type="common">Green alga</name>
    <name type="synonym">Acutodesmus obliquus</name>
    <dbReference type="NCBI Taxonomy" id="3088"/>
    <lineage>
        <taxon>Eukaryota</taxon>
        <taxon>Viridiplantae</taxon>
        <taxon>Chlorophyta</taxon>
        <taxon>core chlorophytes</taxon>
        <taxon>Chlorophyceae</taxon>
        <taxon>CS clade</taxon>
        <taxon>Sphaeropleales</taxon>
        <taxon>Scenedesmaceae</taxon>
        <taxon>Tetradesmus</taxon>
    </lineage>
</organism>
<name>A0ABY8TUI8_TETOB</name>
<dbReference type="EMBL" id="CP126211">
    <property type="protein sequence ID" value="WIA12776.1"/>
    <property type="molecule type" value="Genomic_DNA"/>
</dbReference>
<evidence type="ECO:0000256" key="1">
    <source>
        <dbReference type="ARBA" id="ARBA00004370"/>
    </source>
</evidence>
<dbReference type="Proteomes" id="UP001244341">
    <property type="component" value="Chromosome 4b"/>
</dbReference>
<dbReference type="PANTHER" id="PTHR10774:SF190">
    <property type="entry name" value="C2 CALCIUM_LIPID-BINDING ENDONUCLEASE_EXONUCLEASE_PHOSPHATASE-RELATED"/>
    <property type="match status" value="1"/>
</dbReference>
<evidence type="ECO:0000256" key="6">
    <source>
        <dbReference type="ARBA" id="ARBA00023121"/>
    </source>
</evidence>
<evidence type="ECO:0000259" key="12">
    <source>
        <dbReference type="PROSITE" id="PS51847"/>
    </source>
</evidence>
<dbReference type="InterPro" id="IPR045050">
    <property type="entry name" value="Synaptotagmin_plant"/>
</dbReference>
<dbReference type="SUPFAM" id="SSF51695">
    <property type="entry name" value="PLC-like phosphodiesterases"/>
    <property type="match status" value="1"/>
</dbReference>
<feature type="region of interest" description="Disordered" evidence="9">
    <location>
        <begin position="1"/>
        <end position="74"/>
    </location>
</feature>
<evidence type="ECO:0000256" key="7">
    <source>
        <dbReference type="ARBA" id="ARBA00023136"/>
    </source>
</evidence>
<dbReference type="CDD" id="cd21677">
    <property type="entry name" value="SMP_SYT"/>
    <property type="match status" value="1"/>
</dbReference>
<keyword evidence="4" id="KW-0319">Glycerol metabolism</keyword>
<feature type="domain" description="GP-PDE" evidence="11">
    <location>
        <begin position="709"/>
        <end position="1029"/>
    </location>
</feature>
<feature type="region of interest" description="Disordered" evidence="9">
    <location>
        <begin position="229"/>
        <end position="251"/>
    </location>
</feature>
<feature type="domain" description="SMP-LTD" evidence="12">
    <location>
        <begin position="159"/>
        <end position="374"/>
    </location>
</feature>
<dbReference type="CDD" id="cd00030">
    <property type="entry name" value="C2"/>
    <property type="match status" value="2"/>
</dbReference>
<dbReference type="PROSITE" id="PS51704">
    <property type="entry name" value="GP_PDE"/>
    <property type="match status" value="1"/>
</dbReference>
<dbReference type="PROSITE" id="PS50004">
    <property type="entry name" value="C2"/>
    <property type="match status" value="2"/>
</dbReference>
<evidence type="ECO:0000256" key="8">
    <source>
        <dbReference type="ARBA" id="ARBA00047512"/>
    </source>
</evidence>
<keyword evidence="7" id="KW-0472">Membrane</keyword>
<feature type="compositionally biased region" description="Polar residues" evidence="9">
    <location>
        <begin position="1"/>
        <end position="27"/>
    </location>
</feature>
<dbReference type="PROSITE" id="PS51847">
    <property type="entry name" value="SMP"/>
    <property type="match status" value="1"/>
</dbReference>
<sequence length="1034" mass="113273">MEQAGNDTAANRQRDQGVSIQQPTSNVPPAKPAAAAAAAAASPSPPPAAAAAPSPLLPAATSHGPLITTSPDESAQAQQALDLLNSYDFKIYGQGMMAGATAVPLTPPEHKAAAFRPWYHFNRDLKANSHGLLAQQLDLPALQEALGALPSWLAGIGGATEQVAWINTLLAQVWPILDPVVCQLIRSTIEPLLDDMKPPFIATMGFQKLTLGELPVQLEGLRVIGGDRQGTSANEDAHGGTASDRANAAGEGADKADRLELEVDFHWVGEPNISFFVELALAGPYTRLVPKVSNLSARGTLRLGLTRLVPQLPGFGALLVSLAREPQIKFSLDFGPALGGRFTAKPVAAFLDPFLRDTLATLVVWPNRFVIPLLPREVTGNLDDLGLHSVGVLEVEVLSAKHLPKKGGAFSTVDPQVELWTQPQHHVTSSVKKSTRNPKWKNQKLEVLVQEPASQQLRVVLQDIDMLNFKELMQVNLLKGASQLMRSANPIGRTALPLRDICGKPYERQEVELRLSGSEWAYELGVVDEGDTASLNLALTYRPFTELKADSSTPISCRGVLIVDVRQAVDLPPGDWDSGDSDPYVLLKVAGQKQQTVVLPHTRSPTYNAHFEFFNVTVPDTLQVQVWDRDYLKPDDLLGFCDLPVKDILTWSQGGGRGWRDGWWRLQPKGSKGWGRRGRQQQQQGAGRIEMKWKASAAAGPAQITAERPLVVAHRGASGKLPEHTREAYLLAIQEGADFIECDVVVTKDLQLICRHEPQLNDTTDAAEKFRDRSKTYEIDGANVTGVFASDLTLAEVRQLRATQRLPLRNQSFNGKFSIPTFAEYLDIALQAGRPVGVYPETKHPAWHNSLPALKAANTTIEKLVTDVLKSKGYDTSAPINSTAWLARPIVLQSFEINSLRRLHELTPVPLVYLLDDAPDPQTRQPLFEIVSDANLAAIESFVTVVAPWKGLLYRVSTDRGDKKLVSTGLTARLKQKGFIVHTYTIRNEPQFVLPTCGDDIECEFRFLFKSEGIDGAFTDYPGTLVQWLDKNYR</sequence>
<evidence type="ECO:0000313" key="13">
    <source>
        <dbReference type="EMBL" id="WIA12776.1"/>
    </source>
</evidence>
<reference evidence="13 14" key="1">
    <citation type="submission" date="2023-05" db="EMBL/GenBank/DDBJ databases">
        <title>A 100% complete, gapless, phased diploid assembly of the Scenedesmus obliquus UTEX 3031 genome.</title>
        <authorList>
            <person name="Biondi T.C."/>
            <person name="Hanschen E.R."/>
            <person name="Kwon T."/>
            <person name="Eng W."/>
            <person name="Kruse C.P.S."/>
            <person name="Koehler S.I."/>
            <person name="Kunde Y."/>
            <person name="Gleasner C.D."/>
            <person name="You Mak K.T."/>
            <person name="Polle J."/>
            <person name="Hovde B.T."/>
            <person name="Starkenburg S.R."/>
        </authorList>
    </citation>
    <scope>NUCLEOTIDE SEQUENCE [LARGE SCALE GENOMIC DNA]</scope>
    <source>
        <strain evidence="13 14">DOE0152z</strain>
    </source>
</reference>
<dbReference type="InterPro" id="IPR035892">
    <property type="entry name" value="C2_domain_sf"/>
</dbReference>
<protein>
    <recommendedName>
        <fullName evidence="2">glycerophosphodiester phosphodiesterase</fullName>
        <ecNumber evidence="2">3.1.4.46</ecNumber>
    </recommendedName>
</protein>
<evidence type="ECO:0000259" key="10">
    <source>
        <dbReference type="PROSITE" id="PS50004"/>
    </source>
</evidence>
<dbReference type="Pfam" id="PF00168">
    <property type="entry name" value="C2"/>
    <property type="match status" value="2"/>
</dbReference>